<dbReference type="EMBL" id="BAABLW010000001">
    <property type="protein sequence ID" value="GAA4910382.1"/>
    <property type="molecule type" value="Genomic_DNA"/>
</dbReference>
<dbReference type="InterPro" id="IPR013325">
    <property type="entry name" value="RNA_pol_sigma_r2"/>
</dbReference>
<dbReference type="InterPro" id="IPR036388">
    <property type="entry name" value="WH-like_DNA-bd_sf"/>
</dbReference>
<sequence length="177" mass="19330">MLRTLARLASQEPRAAELFIETLDASGTVRRFTHAALLDTTAVEDVSQDALISIASSLNSFDGRSKVTTWVHSIVRRRVADYLRRARDAAPLPDDEQAPAERMSSMIATRATVQQALETLDPLYREPVVLRDIEGLPYAEIAARLDRPVGTVKAQISRGRAIVAALLRDAPAEPGTA</sequence>
<dbReference type="CDD" id="cd06171">
    <property type="entry name" value="Sigma70_r4"/>
    <property type="match status" value="1"/>
</dbReference>
<dbReference type="SUPFAM" id="SSF88946">
    <property type="entry name" value="Sigma2 domain of RNA polymerase sigma factors"/>
    <property type="match status" value="1"/>
</dbReference>
<dbReference type="PANTHER" id="PTHR43133">
    <property type="entry name" value="RNA POLYMERASE ECF-TYPE SIGMA FACTO"/>
    <property type="match status" value="1"/>
</dbReference>
<gene>
    <name evidence="8" type="ORF">GCM10025790_00500</name>
</gene>
<dbReference type="InterPro" id="IPR007627">
    <property type="entry name" value="RNA_pol_sigma70_r2"/>
</dbReference>
<evidence type="ECO:0000259" key="6">
    <source>
        <dbReference type="Pfam" id="PF04542"/>
    </source>
</evidence>
<evidence type="ECO:0000256" key="1">
    <source>
        <dbReference type="ARBA" id="ARBA00010641"/>
    </source>
</evidence>
<protein>
    <submittedName>
        <fullName evidence="8">Sigma-70 family RNA polymerase sigma factor</fullName>
    </submittedName>
</protein>
<keyword evidence="5" id="KW-0804">Transcription</keyword>
<evidence type="ECO:0000256" key="2">
    <source>
        <dbReference type="ARBA" id="ARBA00023015"/>
    </source>
</evidence>
<keyword evidence="4" id="KW-0238">DNA-binding</keyword>
<evidence type="ECO:0000256" key="5">
    <source>
        <dbReference type="ARBA" id="ARBA00023163"/>
    </source>
</evidence>
<name>A0ABP9FP35_9MICC</name>
<evidence type="ECO:0000256" key="3">
    <source>
        <dbReference type="ARBA" id="ARBA00023082"/>
    </source>
</evidence>
<dbReference type="InterPro" id="IPR014284">
    <property type="entry name" value="RNA_pol_sigma-70_dom"/>
</dbReference>
<dbReference type="InterPro" id="IPR013324">
    <property type="entry name" value="RNA_pol_sigma_r3/r4-like"/>
</dbReference>
<dbReference type="Pfam" id="PF08281">
    <property type="entry name" value="Sigma70_r4_2"/>
    <property type="match status" value="1"/>
</dbReference>
<feature type="domain" description="RNA polymerase sigma-70 region 2" evidence="6">
    <location>
        <begin position="29"/>
        <end position="87"/>
    </location>
</feature>
<evidence type="ECO:0000259" key="7">
    <source>
        <dbReference type="Pfam" id="PF08281"/>
    </source>
</evidence>
<dbReference type="InterPro" id="IPR013249">
    <property type="entry name" value="RNA_pol_sigma70_r4_t2"/>
</dbReference>
<dbReference type="Proteomes" id="UP001500368">
    <property type="component" value="Unassembled WGS sequence"/>
</dbReference>
<keyword evidence="2" id="KW-0805">Transcription regulation</keyword>
<feature type="domain" description="RNA polymerase sigma factor 70 region 4 type 2" evidence="7">
    <location>
        <begin position="113"/>
        <end position="161"/>
    </location>
</feature>
<comment type="caution">
    <text evidence="8">The sequence shown here is derived from an EMBL/GenBank/DDBJ whole genome shotgun (WGS) entry which is preliminary data.</text>
</comment>
<dbReference type="SUPFAM" id="SSF88659">
    <property type="entry name" value="Sigma3 and sigma4 domains of RNA polymerase sigma factors"/>
    <property type="match status" value="1"/>
</dbReference>
<reference evidence="9" key="1">
    <citation type="journal article" date="2019" name="Int. J. Syst. Evol. Microbiol.">
        <title>The Global Catalogue of Microorganisms (GCM) 10K type strain sequencing project: providing services to taxonomists for standard genome sequencing and annotation.</title>
        <authorList>
            <consortium name="The Broad Institute Genomics Platform"/>
            <consortium name="The Broad Institute Genome Sequencing Center for Infectious Disease"/>
            <person name="Wu L."/>
            <person name="Ma J."/>
        </authorList>
    </citation>
    <scope>NUCLEOTIDE SEQUENCE [LARGE SCALE GENOMIC DNA]</scope>
    <source>
        <strain evidence="9">JCM 19129</strain>
    </source>
</reference>
<dbReference type="Gene3D" id="1.10.1740.10">
    <property type="match status" value="1"/>
</dbReference>
<dbReference type="PANTHER" id="PTHR43133:SF8">
    <property type="entry name" value="RNA POLYMERASE SIGMA FACTOR HI_1459-RELATED"/>
    <property type="match status" value="1"/>
</dbReference>
<dbReference type="NCBIfam" id="TIGR02937">
    <property type="entry name" value="sigma70-ECF"/>
    <property type="match status" value="1"/>
</dbReference>
<proteinExistence type="inferred from homology"/>
<accession>A0ABP9FP35</accession>
<comment type="similarity">
    <text evidence="1">Belongs to the sigma-70 factor family. ECF subfamily.</text>
</comment>
<dbReference type="Gene3D" id="1.10.10.10">
    <property type="entry name" value="Winged helix-like DNA-binding domain superfamily/Winged helix DNA-binding domain"/>
    <property type="match status" value="1"/>
</dbReference>
<evidence type="ECO:0000313" key="9">
    <source>
        <dbReference type="Proteomes" id="UP001500368"/>
    </source>
</evidence>
<keyword evidence="3" id="KW-0731">Sigma factor</keyword>
<evidence type="ECO:0000256" key="4">
    <source>
        <dbReference type="ARBA" id="ARBA00023125"/>
    </source>
</evidence>
<dbReference type="InterPro" id="IPR039425">
    <property type="entry name" value="RNA_pol_sigma-70-like"/>
</dbReference>
<keyword evidence="9" id="KW-1185">Reference proteome</keyword>
<dbReference type="Pfam" id="PF04542">
    <property type="entry name" value="Sigma70_r2"/>
    <property type="match status" value="1"/>
</dbReference>
<organism evidence="8 9">
    <name type="scientific">Nesterenkonia rhizosphaerae</name>
    <dbReference type="NCBI Taxonomy" id="1348272"/>
    <lineage>
        <taxon>Bacteria</taxon>
        <taxon>Bacillati</taxon>
        <taxon>Actinomycetota</taxon>
        <taxon>Actinomycetes</taxon>
        <taxon>Micrococcales</taxon>
        <taxon>Micrococcaceae</taxon>
        <taxon>Nesterenkonia</taxon>
    </lineage>
</organism>
<evidence type="ECO:0000313" key="8">
    <source>
        <dbReference type="EMBL" id="GAA4910382.1"/>
    </source>
</evidence>